<dbReference type="AlphaFoldDB" id="A0A2M8KUA8"/>
<dbReference type="Proteomes" id="UP000231569">
    <property type="component" value="Unassembled WGS sequence"/>
</dbReference>
<dbReference type="GO" id="GO:0016763">
    <property type="term" value="F:pentosyltransferase activity"/>
    <property type="evidence" value="ECO:0007669"/>
    <property type="project" value="TreeGrafter"/>
</dbReference>
<reference evidence="10" key="1">
    <citation type="submission" date="2017-09" db="EMBL/GenBank/DDBJ databases">
        <title>Depth-based differentiation of microbial function through sediment-hosted aquifers and enrichment of novel symbionts in the deep terrestrial subsurface.</title>
        <authorList>
            <person name="Probst A.J."/>
            <person name="Ladd B."/>
            <person name="Jarett J.K."/>
            <person name="Geller-Mcgrath D.E."/>
            <person name="Sieber C.M.K."/>
            <person name="Emerson J.B."/>
            <person name="Anantharaman K."/>
            <person name="Thomas B.C."/>
            <person name="Malmstrom R."/>
            <person name="Stieglmeier M."/>
            <person name="Klingl A."/>
            <person name="Woyke T."/>
            <person name="Ryan C.M."/>
            <person name="Banfield J.F."/>
        </authorList>
    </citation>
    <scope>NUCLEOTIDE SEQUENCE [LARGE SCALE GENOMIC DNA]</scope>
</reference>
<keyword evidence="6 8" id="KW-1133">Transmembrane helix</keyword>
<protein>
    <submittedName>
        <fullName evidence="9">Uncharacterized protein</fullName>
    </submittedName>
</protein>
<keyword evidence="2" id="KW-1003">Cell membrane</keyword>
<keyword evidence="4" id="KW-0808">Transferase</keyword>
<evidence type="ECO:0000256" key="2">
    <source>
        <dbReference type="ARBA" id="ARBA00022475"/>
    </source>
</evidence>
<proteinExistence type="predicted"/>
<organism evidence="9 10">
    <name type="scientific">Candidatus Roizmanbacteria bacterium CG10_big_fil_rev_8_21_14_0_10_45_7</name>
    <dbReference type="NCBI Taxonomy" id="1974854"/>
    <lineage>
        <taxon>Bacteria</taxon>
        <taxon>Candidatus Roizmaniibacteriota</taxon>
    </lineage>
</organism>
<dbReference type="PANTHER" id="PTHR33908">
    <property type="entry name" value="MANNOSYLTRANSFERASE YKCB-RELATED"/>
    <property type="match status" value="1"/>
</dbReference>
<evidence type="ECO:0000256" key="3">
    <source>
        <dbReference type="ARBA" id="ARBA00022676"/>
    </source>
</evidence>
<feature type="transmembrane region" description="Helical" evidence="8">
    <location>
        <begin position="319"/>
        <end position="337"/>
    </location>
</feature>
<keyword evidence="3" id="KW-0328">Glycosyltransferase</keyword>
<accession>A0A2M8KUA8</accession>
<evidence type="ECO:0000313" key="10">
    <source>
        <dbReference type="Proteomes" id="UP000231569"/>
    </source>
</evidence>
<name>A0A2M8KUA8_9BACT</name>
<gene>
    <name evidence="9" type="ORF">COU89_02815</name>
</gene>
<feature type="transmembrane region" description="Helical" evidence="8">
    <location>
        <begin position="267"/>
        <end position="287"/>
    </location>
</feature>
<feature type="transmembrane region" description="Helical" evidence="8">
    <location>
        <begin position="84"/>
        <end position="104"/>
    </location>
</feature>
<feature type="transmembrane region" description="Helical" evidence="8">
    <location>
        <begin position="201"/>
        <end position="222"/>
    </location>
</feature>
<evidence type="ECO:0000256" key="1">
    <source>
        <dbReference type="ARBA" id="ARBA00004651"/>
    </source>
</evidence>
<evidence type="ECO:0000256" key="5">
    <source>
        <dbReference type="ARBA" id="ARBA00022692"/>
    </source>
</evidence>
<feature type="transmembrane region" description="Helical" evidence="8">
    <location>
        <begin position="135"/>
        <end position="153"/>
    </location>
</feature>
<dbReference type="GO" id="GO:0005886">
    <property type="term" value="C:plasma membrane"/>
    <property type="evidence" value="ECO:0007669"/>
    <property type="project" value="UniProtKB-SubCell"/>
</dbReference>
<dbReference type="InterPro" id="IPR050297">
    <property type="entry name" value="LipidA_mod_glycosyltrf_83"/>
</dbReference>
<feature type="transmembrane region" description="Helical" evidence="8">
    <location>
        <begin position="160"/>
        <end position="189"/>
    </location>
</feature>
<comment type="subcellular location">
    <subcellularLocation>
        <location evidence="1">Cell membrane</location>
        <topology evidence="1">Multi-pass membrane protein</topology>
    </subcellularLocation>
</comment>
<feature type="transmembrane region" description="Helical" evidence="8">
    <location>
        <begin position="294"/>
        <end position="313"/>
    </location>
</feature>
<evidence type="ECO:0000256" key="6">
    <source>
        <dbReference type="ARBA" id="ARBA00022989"/>
    </source>
</evidence>
<feature type="transmembrane region" description="Helical" evidence="8">
    <location>
        <begin position="113"/>
        <end position="129"/>
    </location>
</feature>
<evidence type="ECO:0000313" key="9">
    <source>
        <dbReference type="EMBL" id="PJE63517.1"/>
    </source>
</evidence>
<keyword evidence="7 8" id="KW-0472">Membrane</keyword>
<dbReference type="EMBL" id="PFEE01000061">
    <property type="protein sequence ID" value="PJE63517.1"/>
    <property type="molecule type" value="Genomic_DNA"/>
</dbReference>
<feature type="transmembrane region" description="Helical" evidence="8">
    <location>
        <begin position="46"/>
        <end position="64"/>
    </location>
</feature>
<keyword evidence="5 8" id="KW-0812">Transmembrane</keyword>
<sequence>MKKSSMAILVGLLMLSAFFRFYRLFQLMPFTIDEEYVSQLAWTIKQDFHVIWIGVSAGSTNYYLGPGYVYFTALLYAISQGNPIILGVVSSLLGIVTTFVLFWFTKSISNEKIARAAAFVYAASTYIALYDRRYWPPPLGLMGLLMLWTVTAAHNKSAWFIATAALIGLSLHLHLSLLLFVPFFAYALVVSFRAKKMSLPIMLGMIGAYLVITSPLLVYDLLHNADNLKAPFALLSSQGGTLLPSLNSHAATAMAVLARIWNSSVHVGGFDALLYLFLSLLAITLCIRATKYPGLTMVGVVIMAFLAAFMLYPGRIQEYYLAGMLPFMCIAMGILFLQTPKLVRILMIVAYITVNAISLHNHVEPQSLQTKINLIHQVQAVTKKQPIALTTTEDYRLNGGWHFLFMTERTQVVEGSAQPLFGWIYQQYQPGNQKAKHRIVIEYTDNGFRYRL</sequence>
<dbReference type="PANTHER" id="PTHR33908:SF11">
    <property type="entry name" value="MEMBRANE PROTEIN"/>
    <property type="match status" value="1"/>
</dbReference>
<evidence type="ECO:0000256" key="4">
    <source>
        <dbReference type="ARBA" id="ARBA00022679"/>
    </source>
</evidence>
<comment type="caution">
    <text evidence="9">The sequence shown here is derived from an EMBL/GenBank/DDBJ whole genome shotgun (WGS) entry which is preliminary data.</text>
</comment>
<feature type="transmembrane region" description="Helical" evidence="8">
    <location>
        <begin position="6"/>
        <end position="25"/>
    </location>
</feature>
<dbReference type="GO" id="GO:0009103">
    <property type="term" value="P:lipopolysaccharide biosynthetic process"/>
    <property type="evidence" value="ECO:0007669"/>
    <property type="project" value="UniProtKB-ARBA"/>
</dbReference>
<evidence type="ECO:0000256" key="8">
    <source>
        <dbReference type="SAM" id="Phobius"/>
    </source>
</evidence>
<evidence type="ECO:0000256" key="7">
    <source>
        <dbReference type="ARBA" id="ARBA00023136"/>
    </source>
</evidence>